<reference evidence="3 4" key="1">
    <citation type="submission" date="2019-01" db="EMBL/GenBank/DDBJ databases">
        <authorList>
            <person name="Sayadi A."/>
        </authorList>
    </citation>
    <scope>NUCLEOTIDE SEQUENCE [LARGE SCALE GENOMIC DNA]</scope>
</reference>
<evidence type="ECO:0000256" key="1">
    <source>
        <dbReference type="SAM" id="MobiDB-lite"/>
    </source>
</evidence>
<feature type="domain" description="NFACT protein C-terminal" evidence="2">
    <location>
        <begin position="57"/>
        <end position="93"/>
    </location>
</feature>
<dbReference type="InterPro" id="IPR021846">
    <property type="entry name" value="NFACT-C"/>
</dbReference>
<dbReference type="Proteomes" id="UP000410492">
    <property type="component" value="Unassembled WGS sequence"/>
</dbReference>
<dbReference type="GO" id="GO:0043023">
    <property type="term" value="F:ribosomal large subunit binding"/>
    <property type="evidence" value="ECO:0007669"/>
    <property type="project" value="TreeGrafter"/>
</dbReference>
<dbReference type="PANTHER" id="PTHR15239">
    <property type="entry name" value="NUCLEAR EXPORT MEDIATOR FACTOR NEMF"/>
    <property type="match status" value="1"/>
</dbReference>
<gene>
    <name evidence="3" type="ORF">CALMAC_LOCUS3637</name>
</gene>
<evidence type="ECO:0000313" key="3">
    <source>
        <dbReference type="EMBL" id="VEN38905.1"/>
    </source>
</evidence>
<evidence type="ECO:0000259" key="2">
    <source>
        <dbReference type="Pfam" id="PF11923"/>
    </source>
</evidence>
<name>A0A653BTL8_CALMS</name>
<organism evidence="3 4">
    <name type="scientific">Callosobruchus maculatus</name>
    <name type="common">Southern cowpea weevil</name>
    <name type="synonym">Pulse bruchid</name>
    <dbReference type="NCBI Taxonomy" id="64391"/>
    <lineage>
        <taxon>Eukaryota</taxon>
        <taxon>Metazoa</taxon>
        <taxon>Ecdysozoa</taxon>
        <taxon>Arthropoda</taxon>
        <taxon>Hexapoda</taxon>
        <taxon>Insecta</taxon>
        <taxon>Pterygota</taxon>
        <taxon>Neoptera</taxon>
        <taxon>Endopterygota</taxon>
        <taxon>Coleoptera</taxon>
        <taxon>Polyphaga</taxon>
        <taxon>Cucujiformia</taxon>
        <taxon>Chrysomeloidea</taxon>
        <taxon>Chrysomelidae</taxon>
        <taxon>Bruchinae</taxon>
        <taxon>Bruchini</taxon>
        <taxon>Callosobruchus</taxon>
    </lineage>
</organism>
<dbReference type="PANTHER" id="PTHR15239:SF6">
    <property type="entry name" value="RIBOSOME QUALITY CONTROL COMPLEX SUBUNIT NEMF"/>
    <property type="match status" value="1"/>
</dbReference>
<feature type="compositionally biased region" description="Basic and acidic residues" evidence="1">
    <location>
        <begin position="20"/>
        <end position="35"/>
    </location>
</feature>
<accession>A0A653BTL8</accession>
<sequence length="99" mass="11026">MDILQSSGSSIKTPKRNKKNKDGSSDAKRRPEPRQPRPVVPKEPGEEGDEEEPTVQADVDMIDSLTGIPVTEDELLFAVPVVAPYNTLSNYKYVFYCNT</sequence>
<dbReference type="GO" id="GO:0072344">
    <property type="term" value="P:rescue of stalled ribosome"/>
    <property type="evidence" value="ECO:0007669"/>
    <property type="project" value="TreeGrafter"/>
</dbReference>
<protein>
    <recommendedName>
        <fullName evidence="2">NFACT protein C-terminal domain-containing protein</fullName>
    </recommendedName>
</protein>
<dbReference type="EMBL" id="CAACVG010005055">
    <property type="protein sequence ID" value="VEN38905.1"/>
    <property type="molecule type" value="Genomic_DNA"/>
</dbReference>
<evidence type="ECO:0000313" key="4">
    <source>
        <dbReference type="Proteomes" id="UP000410492"/>
    </source>
</evidence>
<proteinExistence type="predicted"/>
<dbReference type="OrthoDB" id="207084at2759"/>
<dbReference type="AlphaFoldDB" id="A0A653BTL8"/>
<keyword evidence="4" id="KW-1185">Reference proteome</keyword>
<feature type="compositionally biased region" description="Polar residues" evidence="1">
    <location>
        <begin position="1"/>
        <end position="12"/>
    </location>
</feature>
<dbReference type="GO" id="GO:1990112">
    <property type="term" value="C:RQC complex"/>
    <property type="evidence" value="ECO:0007669"/>
    <property type="project" value="TreeGrafter"/>
</dbReference>
<feature type="region of interest" description="Disordered" evidence="1">
    <location>
        <begin position="1"/>
        <end position="57"/>
    </location>
</feature>
<dbReference type="GO" id="GO:1990116">
    <property type="term" value="P:ribosome-associated ubiquitin-dependent protein catabolic process"/>
    <property type="evidence" value="ECO:0007669"/>
    <property type="project" value="TreeGrafter"/>
</dbReference>
<dbReference type="GO" id="GO:0000049">
    <property type="term" value="F:tRNA binding"/>
    <property type="evidence" value="ECO:0007669"/>
    <property type="project" value="TreeGrafter"/>
</dbReference>
<dbReference type="InterPro" id="IPR051608">
    <property type="entry name" value="RQC_Subunit_NEMF"/>
</dbReference>
<dbReference type="Pfam" id="PF11923">
    <property type="entry name" value="NFACT-C"/>
    <property type="match status" value="1"/>
</dbReference>